<dbReference type="Pfam" id="PF13731">
    <property type="entry name" value="WxL"/>
    <property type="match status" value="1"/>
</dbReference>
<evidence type="ECO:0000256" key="1">
    <source>
        <dbReference type="SAM" id="SignalP"/>
    </source>
</evidence>
<evidence type="ECO:0000313" key="3">
    <source>
        <dbReference type="EMBL" id="GCD96738.1"/>
    </source>
</evidence>
<keyword evidence="4" id="KW-1185">Reference proteome</keyword>
<proteinExistence type="predicted"/>
<gene>
    <name evidence="3" type="ORF">EHYA_04425</name>
</gene>
<dbReference type="Gene3D" id="2.60.120.200">
    <property type="match status" value="1"/>
</dbReference>
<keyword evidence="3" id="KW-0255">Endonuclease</keyword>
<organism evidence="3 4">
    <name type="scientific">Embleya hyalina</name>
    <dbReference type="NCBI Taxonomy" id="516124"/>
    <lineage>
        <taxon>Bacteria</taxon>
        <taxon>Bacillati</taxon>
        <taxon>Actinomycetota</taxon>
        <taxon>Actinomycetes</taxon>
        <taxon>Kitasatosporales</taxon>
        <taxon>Streptomycetaceae</taxon>
        <taxon>Embleya</taxon>
    </lineage>
</organism>
<dbReference type="EMBL" id="BIFH01000021">
    <property type="protein sequence ID" value="GCD96738.1"/>
    <property type="molecule type" value="Genomic_DNA"/>
</dbReference>
<keyword evidence="3" id="KW-0378">Hydrolase</keyword>
<feature type="domain" description="WxL" evidence="2">
    <location>
        <begin position="563"/>
        <end position="675"/>
    </location>
</feature>
<dbReference type="InterPro" id="IPR017850">
    <property type="entry name" value="Alkaline_phosphatase_core_sf"/>
</dbReference>
<dbReference type="SUPFAM" id="SSF53649">
    <property type="entry name" value="Alkaline phosphatase-like"/>
    <property type="match status" value="1"/>
</dbReference>
<accession>A0A401YQ60</accession>
<dbReference type="InterPro" id="IPR002591">
    <property type="entry name" value="Phosphodiest/P_Trfase"/>
</dbReference>
<evidence type="ECO:0000313" key="4">
    <source>
        <dbReference type="Proteomes" id="UP000286931"/>
    </source>
</evidence>
<dbReference type="PANTHER" id="PTHR10151">
    <property type="entry name" value="ECTONUCLEOTIDE PYROPHOSPHATASE/PHOSPHODIESTERASE"/>
    <property type="match status" value="1"/>
</dbReference>
<name>A0A401YQ60_9ACTN</name>
<dbReference type="PANTHER" id="PTHR10151:SF120">
    <property type="entry name" value="BIS(5'-ADENOSYL)-TRIPHOSPHATASE"/>
    <property type="match status" value="1"/>
</dbReference>
<dbReference type="Gene3D" id="3.40.720.10">
    <property type="entry name" value="Alkaline Phosphatase, subunit A"/>
    <property type="match status" value="2"/>
</dbReference>
<evidence type="ECO:0000259" key="2">
    <source>
        <dbReference type="Pfam" id="PF13731"/>
    </source>
</evidence>
<dbReference type="GO" id="GO:0016787">
    <property type="term" value="F:hydrolase activity"/>
    <property type="evidence" value="ECO:0007669"/>
    <property type="project" value="UniProtKB-ARBA"/>
</dbReference>
<comment type="caution">
    <text evidence="3">The sequence shown here is derived from an EMBL/GenBank/DDBJ whole genome shotgun (WGS) entry which is preliminary data.</text>
</comment>
<reference evidence="3 4" key="1">
    <citation type="submission" date="2018-12" db="EMBL/GenBank/DDBJ databases">
        <title>Draft genome sequence of Embleya hyalina NBRC 13850T.</title>
        <authorList>
            <person name="Komaki H."/>
            <person name="Hosoyama A."/>
            <person name="Kimura A."/>
            <person name="Ichikawa N."/>
            <person name="Tamura T."/>
        </authorList>
    </citation>
    <scope>NUCLEOTIDE SEQUENCE [LARGE SCALE GENOMIC DNA]</scope>
    <source>
        <strain evidence="3 4">NBRC 13850</strain>
    </source>
</reference>
<protein>
    <submittedName>
        <fullName evidence="3">AP endonuclease</fullName>
    </submittedName>
</protein>
<dbReference type="GO" id="GO:0004519">
    <property type="term" value="F:endonuclease activity"/>
    <property type="evidence" value="ECO:0007669"/>
    <property type="project" value="UniProtKB-KW"/>
</dbReference>
<keyword evidence="3" id="KW-0540">Nuclease</keyword>
<sequence length="679" mass="70347">MYGSIRARRGLAATAVAAFAVPLALAGAAFAASPAAGDSTPPLPNGTKKAKTLVIGIDGLRFDKLQSGDAPNLKALMAGGVSAPSNLYAQPFAPTVSGPGWSTIATGVWPDKHGVHDNTFAGSRYDKYPDFATRLETADPTASTLVVGAWEPIASTIFSPKVDVRVPTGENDDVAADTTARYLSTGNPDTAFMHLDAVDGAGHNNGGTSPEYAKAVKDADTRVGKVLDALRARPTYAQEDWLVLVTADHGHTDSGGHGGATPQERQTFVIANGAGLPAGTVRHDVRLVDIAPTVLKHEGVRIDPAWGLDGQPIDEIKPDAFDTLRPTLSERVDETGIPAGVKGFTHTAPDGWSIDNSAMPTGGMTEWRGWSFATDEFFTRAEGGQAREGNVRSRNVFAVADSDEWDDKAHAAGQFDSTLVSPAHPVQGKAKVDLSYVTDYQVDGPQTGDVYVSWDGGEPKLVKSYRADTNQVERLTLDVPADAKTAQVRFRYTGTNSRFWAVDQVTLTASGSTTPGGGDPLSGSQIITTTVKSTGALTMTAAGGTVTLPAPELTASGDRLATSGALNTVQVTDLRAADPGWNVSGQVTDFTTAQGGTGFDGSALGWTPKVVKAGDGQQVTAGTPIAPAADGGVKTTRTLGRAEAGHGRGTAVLGADLSLNLPTTTAPGTYSATLTVTAI</sequence>
<dbReference type="Pfam" id="PF01663">
    <property type="entry name" value="Phosphodiest"/>
    <property type="match status" value="2"/>
</dbReference>
<keyword evidence="1" id="KW-0732">Signal</keyword>
<feature type="chain" id="PRO_5019315475" evidence="1">
    <location>
        <begin position="32"/>
        <end position="679"/>
    </location>
</feature>
<dbReference type="RefSeq" id="WP_246126810.1">
    <property type="nucleotide sequence ID" value="NZ_BIFH01000021.1"/>
</dbReference>
<feature type="signal peptide" evidence="1">
    <location>
        <begin position="1"/>
        <end position="31"/>
    </location>
</feature>
<dbReference type="CDD" id="cd16018">
    <property type="entry name" value="Enpp"/>
    <property type="match status" value="1"/>
</dbReference>
<dbReference type="InterPro" id="IPR027994">
    <property type="entry name" value="WxL_dom"/>
</dbReference>
<dbReference type="AlphaFoldDB" id="A0A401YQ60"/>
<dbReference type="Proteomes" id="UP000286931">
    <property type="component" value="Unassembled WGS sequence"/>
</dbReference>